<reference evidence="2 3" key="1">
    <citation type="submission" date="2016-01" db="EMBL/GenBank/DDBJ databases">
        <title>Genome sequence of the acidophilic iron oxidising Ferrovum strain Z-31.</title>
        <authorList>
            <person name="Poehlein A."/>
            <person name="Ullrich S.R."/>
            <person name="Schloemann M."/>
            <person name="Muehling M."/>
            <person name="Daniel R."/>
        </authorList>
    </citation>
    <scope>NUCLEOTIDE SEQUENCE [LARGE SCALE GENOMIC DNA]</scope>
    <source>
        <strain evidence="2 3">Z-31</strain>
    </source>
</reference>
<dbReference type="OrthoDB" id="8441435at2"/>
<dbReference type="RefSeq" id="WP_031598412.1">
    <property type="nucleotide sequence ID" value="NZ_JPOQ01000106.1"/>
</dbReference>
<accession>A0A149W0L2</accession>
<keyword evidence="3" id="KW-1185">Reference proteome</keyword>
<organism evidence="2 3">
    <name type="scientific">Ferrovum myxofaciens</name>
    <dbReference type="NCBI Taxonomy" id="416213"/>
    <lineage>
        <taxon>Bacteria</taxon>
        <taxon>Pseudomonadati</taxon>
        <taxon>Pseudomonadota</taxon>
        <taxon>Betaproteobacteria</taxon>
        <taxon>Ferrovales</taxon>
        <taxon>Ferrovaceae</taxon>
        <taxon>Ferrovum</taxon>
    </lineage>
</organism>
<evidence type="ECO:0008006" key="4">
    <source>
        <dbReference type="Google" id="ProtNLM"/>
    </source>
</evidence>
<proteinExistence type="predicted"/>
<name>A0A149W0L2_9PROT</name>
<dbReference type="Proteomes" id="UP000075653">
    <property type="component" value="Unassembled WGS sequence"/>
</dbReference>
<dbReference type="EMBL" id="LRRD01000007">
    <property type="protein sequence ID" value="KXW59007.1"/>
    <property type="molecule type" value="Genomic_DNA"/>
</dbReference>
<sequence length="286" mass="32015">MGVIKVFSPDGSQLAAALMGAMAAGRPEPLPRQSQSKPEKTRKKNPNRLTVYQHLYPQRSIARFAGDDERVAVHDVARCQVRRAKPSDSIFCARRAWDQRAEAGYMKDIENRFQTLAEPLISGQSTISSVEDKQAVERFFALWYMRSRYGELEDQEIKLNGVSGENLTKEQEENLEANGYLFARTGGIVPARQLNGLWLQSQIDGYTRDLSSVERWGVIQPKSGEFIITDTPLYMIIPLTPKLALVGNAPDGMILAENLAQLNRLAVAGSQRYFLARDLSECPIDP</sequence>
<dbReference type="AlphaFoldDB" id="A0A149W0L2"/>
<evidence type="ECO:0000313" key="2">
    <source>
        <dbReference type="EMBL" id="KXW59007.1"/>
    </source>
</evidence>
<dbReference type="PATRIC" id="fig|1789004.3.peg.528"/>
<comment type="caution">
    <text evidence="2">The sequence shown here is derived from an EMBL/GenBank/DDBJ whole genome shotgun (WGS) entry which is preliminary data.</text>
</comment>
<gene>
    <name evidence="2" type="ORF">FEMY_05300</name>
</gene>
<evidence type="ECO:0000256" key="1">
    <source>
        <dbReference type="SAM" id="MobiDB-lite"/>
    </source>
</evidence>
<feature type="region of interest" description="Disordered" evidence="1">
    <location>
        <begin position="26"/>
        <end position="47"/>
    </location>
</feature>
<protein>
    <recommendedName>
        <fullName evidence="4">DUF4238 domain-containing protein</fullName>
    </recommendedName>
</protein>
<evidence type="ECO:0000313" key="3">
    <source>
        <dbReference type="Proteomes" id="UP000075653"/>
    </source>
</evidence>